<evidence type="ECO:0000313" key="1">
    <source>
        <dbReference type="EMBL" id="OQO69568.1"/>
    </source>
</evidence>
<reference evidence="1 2" key="1">
    <citation type="journal article" date="2017" name="BMC Microbiol.">
        <title>Comparative genomics of Enterococcus spp. isolated from bovine feces.</title>
        <authorList>
            <person name="Beukers A.G."/>
            <person name="Zaheer R."/>
            <person name="Goji N."/>
            <person name="Amoako K.K."/>
            <person name="Chaves A.V."/>
            <person name="Ward M.P."/>
            <person name="McAllister T.A."/>
        </authorList>
    </citation>
    <scope>NUCLEOTIDE SEQUENCE [LARGE SCALE GENOMIC DNA]</scope>
    <source>
        <strain evidence="1 2">F1129D 143</strain>
    </source>
</reference>
<sequence>MPILIIDLDEVVARKYAEKKYNEFTKRLTNKEKIFAQYLEDYDYITLKRLNQMRDEQTELQNPADVQEIDELFDKKASKTLDSHVLLFNLEKLVG</sequence>
<proteinExistence type="predicted"/>
<name>A0A1V8YAD2_9ENTE</name>
<dbReference type="RefSeq" id="WP_081184264.1">
    <property type="nucleotide sequence ID" value="NZ_MJEA01000010.1"/>
</dbReference>
<comment type="caution">
    <text evidence="1">The sequence shown here is derived from an EMBL/GenBank/DDBJ whole genome shotgun (WGS) entry which is preliminary data.</text>
</comment>
<dbReference type="Gene3D" id="3.90.176.10">
    <property type="entry name" value="Toxin ADP-ribosyltransferase, Chain A, domain 1"/>
    <property type="match status" value="1"/>
</dbReference>
<accession>A0A1V8YAD2</accession>
<dbReference type="SUPFAM" id="SSF56399">
    <property type="entry name" value="ADP-ribosylation"/>
    <property type="match status" value="1"/>
</dbReference>
<gene>
    <name evidence="1" type="ORF">BH747_09870</name>
</gene>
<dbReference type="EMBL" id="MJEA01000010">
    <property type="protein sequence ID" value="OQO69568.1"/>
    <property type="molecule type" value="Genomic_DNA"/>
</dbReference>
<organism evidence="1 2">
    <name type="scientific">Enterococcus villorum</name>
    <dbReference type="NCBI Taxonomy" id="112904"/>
    <lineage>
        <taxon>Bacteria</taxon>
        <taxon>Bacillati</taxon>
        <taxon>Bacillota</taxon>
        <taxon>Bacilli</taxon>
        <taxon>Lactobacillales</taxon>
        <taxon>Enterococcaceae</taxon>
        <taxon>Enterococcus</taxon>
    </lineage>
</organism>
<evidence type="ECO:0000313" key="2">
    <source>
        <dbReference type="Proteomes" id="UP000192477"/>
    </source>
</evidence>
<protein>
    <submittedName>
        <fullName evidence="1">Uncharacterized protein</fullName>
    </submittedName>
</protein>
<dbReference type="Proteomes" id="UP000192477">
    <property type="component" value="Unassembled WGS sequence"/>
</dbReference>
<dbReference type="AlphaFoldDB" id="A0A1V8YAD2"/>